<comment type="similarity">
    <text evidence="1">Belongs to the LysR transcriptional regulatory family.</text>
</comment>
<dbReference type="CDD" id="cd08414">
    <property type="entry name" value="PBP2_LTTR_aromatics_like"/>
    <property type="match status" value="1"/>
</dbReference>
<dbReference type="RefSeq" id="WP_044888505.1">
    <property type="nucleotide sequence ID" value="NZ_JYFN01000093.1"/>
</dbReference>
<name>A0A0D8B6Q1_9ACTN</name>
<feature type="domain" description="HTH lysR-type" evidence="5">
    <location>
        <begin position="1"/>
        <end position="58"/>
    </location>
</feature>
<reference evidence="6 7" key="2">
    <citation type="journal article" date="2016" name="Genome Announc.">
        <title>Permanent Draft Genome Sequences for Two Variants of Frankia sp. Strain CpI1, the First Frankia Strain Isolated from Root Nodules of Comptonia peregrina.</title>
        <authorList>
            <person name="Oshone R."/>
            <person name="Hurst S.G.IV."/>
            <person name="Abebe-Akele F."/>
            <person name="Simpson S."/>
            <person name="Morris K."/>
            <person name="Thomas W.K."/>
            <person name="Tisa L.S."/>
        </authorList>
    </citation>
    <scope>NUCLEOTIDE SEQUENCE [LARGE SCALE GENOMIC DNA]</scope>
    <source>
        <strain evidence="7">CpI1-S</strain>
    </source>
</reference>
<dbReference type="GO" id="GO:0032993">
    <property type="term" value="C:protein-DNA complex"/>
    <property type="evidence" value="ECO:0007669"/>
    <property type="project" value="TreeGrafter"/>
</dbReference>
<keyword evidence="2" id="KW-0805">Transcription regulation</keyword>
<dbReference type="PROSITE" id="PS50931">
    <property type="entry name" value="HTH_LYSR"/>
    <property type="match status" value="1"/>
</dbReference>
<dbReference type="SUPFAM" id="SSF53850">
    <property type="entry name" value="Periplasmic binding protein-like II"/>
    <property type="match status" value="1"/>
</dbReference>
<dbReference type="Pfam" id="PF03466">
    <property type="entry name" value="LysR_substrate"/>
    <property type="match status" value="1"/>
</dbReference>
<accession>A0A0D8B6Q1</accession>
<dbReference type="Gene3D" id="1.10.10.10">
    <property type="entry name" value="Winged helix-like DNA-binding domain superfamily/Winged helix DNA-binding domain"/>
    <property type="match status" value="1"/>
</dbReference>
<keyword evidence="7" id="KW-1185">Reference proteome</keyword>
<dbReference type="EMBL" id="JYFN01000093">
    <property type="protein sequence ID" value="KJE19614.1"/>
    <property type="molecule type" value="Genomic_DNA"/>
</dbReference>
<dbReference type="Proteomes" id="UP000032545">
    <property type="component" value="Unassembled WGS sequence"/>
</dbReference>
<keyword evidence="3" id="KW-0238">DNA-binding</keyword>
<proteinExistence type="inferred from homology"/>
<gene>
    <name evidence="6" type="ORF">FF36_06099</name>
</gene>
<dbReference type="InterPro" id="IPR005119">
    <property type="entry name" value="LysR_subst-bd"/>
</dbReference>
<protein>
    <submittedName>
        <fullName evidence="6">Transcriptional regulator</fullName>
    </submittedName>
</protein>
<dbReference type="PANTHER" id="PTHR30346">
    <property type="entry name" value="TRANSCRIPTIONAL DUAL REGULATOR HCAR-RELATED"/>
    <property type="match status" value="1"/>
</dbReference>
<dbReference type="Gene3D" id="3.40.190.10">
    <property type="entry name" value="Periplasmic binding protein-like II"/>
    <property type="match status" value="2"/>
</dbReference>
<evidence type="ECO:0000259" key="5">
    <source>
        <dbReference type="PROSITE" id="PS50931"/>
    </source>
</evidence>
<dbReference type="PANTHER" id="PTHR30346:SF0">
    <property type="entry name" value="HCA OPERON TRANSCRIPTIONAL ACTIVATOR HCAR"/>
    <property type="match status" value="1"/>
</dbReference>
<evidence type="ECO:0000256" key="2">
    <source>
        <dbReference type="ARBA" id="ARBA00023015"/>
    </source>
</evidence>
<dbReference type="SUPFAM" id="SSF46785">
    <property type="entry name" value="Winged helix' DNA-binding domain"/>
    <property type="match status" value="1"/>
</dbReference>
<dbReference type="InterPro" id="IPR000847">
    <property type="entry name" value="LysR_HTH_N"/>
</dbReference>
<evidence type="ECO:0000256" key="4">
    <source>
        <dbReference type="ARBA" id="ARBA00023163"/>
    </source>
</evidence>
<evidence type="ECO:0000256" key="1">
    <source>
        <dbReference type="ARBA" id="ARBA00009437"/>
    </source>
</evidence>
<sequence>MGIDHLEVFVALADELHFGRTAARLGLSTSGVSKRLQDFEASVGIRLFARTSRRVALTPEARPLLDQARLVLASIETFRAVVADTVNGTTGTVGLLHASNHFDVVSSLVRSLRSRHPDLRLEYREKPNQKIAASVLAGRSSLGMCWGELPAGLDAYRFDVLMLDTVFVSAGHPLARRSAIDLEDLDGETFILTGPDPATLWQTAGITITVRRPPIHGRDELATRVETGEGIALTASRAVPRYRHRAVVAVPLADPASWGRLDQLLIWRTGEDSPAVRNVVETAKNLGLSGAPAGDVSA</sequence>
<dbReference type="InterPro" id="IPR036388">
    <property type="entry name" value="WH-like_DNA-bd_sf"/>
</dbReference>
<dbReference type="AlphaFoldDB" id="A0A0D8B6Q1"/>
<dbReference type="InterPro" id="IPR036390">
    <property type="entry name" value="WH_DNA-bd_sf"/>
</dbReference>
<keyword evidence="4" id="KW-0804">Transcription</keyword>
<evidence type="ECO:0000313" key="7">
    <source>
        <dbReference type="Proteomes" id="UP000032545"/>
    </source>
</evidence>
<dbReference type="GO" id="GO:0003677">
    <property type="term" value="F:DNA binding"/>
    <property type="evidence" value="ECO:0007669"/>
    <property type="project" value="UniProtKB-KW"/>
</dbReference>
<dbReference type="GO" id="GO:0003700">
    <property type="term" value="F:DNA-binding transcription factor activity"/>
    <property type="evidence" value="ECO:0007669"/>
    <property type="project" value="InterPro"/>
</dbReference>
<comment type="caution">
    <text evidence="6">The sequence shown here is derived from an EMBL/GenBank/DDBJ whole genome shotgun (WGS) entry which is preliminary data.</text>
</comment>
<dbReference type="PATRIC" id="fig|1502723.3.peg.7049"/>
<evidence type="ECO:0000313" key="6">
    <source>
        <dbReference type="EMBL" id="KJE19614.1"/>
    </source>
</evidence>
<dbReference type="Pfam" id="PF00126">
    <property type="entry name" value="HTH_1"/>
    <property type="match status" value="1"/>
</dbReference>
<reference evidence="7" key="1">
    <citation type="submission" date="2015-02" db="EMBL/GenBank/DDBJ databases">
        <title>Draft Genome of Frankia sp. CpI1-S.</title>
        <authorList>
            <person name="Oshone R.T."/>
            <person name="Ngom M."/>
            <person name="Ghodhbane-Gtari F."/>
            <person name="Gtari M."/>
            <person name="Morris K."/>
            <person name="Thomas K."/>
            <person name="Sen A."/>
            <person name="Tisa L.S."/>
        </authorList>
    </citation>
    <scope>NUCLEOTIDE SEQUENCE [LARGE SCALE GENOMIC DNA]</scope>
    <source>
        <strain evidence="7">CpI1-S</strain>
    </source>
</reference>
<organism evidence="6 7">
    <name type="scientific">Frankia torreyi</name>
    <dbReference type="NCBI Taxonomy" id="1856"/>
    <lineage>
        <taxon>Bacteria</taxon>
        <taxon>Bacillati</taxon>
        <taxon>Actinomycetota</taxon>
        <taxon>Actinomycetes</taxon>
        <taxon>Frankiales</taxon>
        <taxon>Frankiaceae</taxon>
        <taxon>Frankia</taxon>
    </lineage>
</organism>
<dbReference type="OrthoDB" id="3461417at2"/>
<evidence type="ECO:0000256" key="3">
    <source>
        <dbReference type="ARBA" id="ARBA00023125"/>
    </source>
</evidence>